<name>A0A7G6SM56_9HYPH</name>
<evidence type="ECO:0000313" key="2">
    <source>
        <dbReference type="EMBL" id="QND55588.1"/>
    </source>
</evidence>
<evidence type="ECO:0000256" key="1">
    <source>
        <dbReference type="SAM" id="SignalP"/>
    </source>
</evidence>
<organism evidence="2 3">
    <name type="scientific">Mesorhizobium huakuii</name>
    <dbReference type="NCBI Taxonomy" id="28104"/>
    <lineage>
        <taxon>Bacteria</taxon>
        <taxon>Pseudomonadati</taxon>
        <taxon>Pseudomonadota</taxon>
        <taxon>Alphaproteobacteria</taxon>
        <taxon>Hyphomicrobiales</taxon>
        <taxon>Phyllobacteriaceae</taxon>
        <taxon>Mesorhizobium</taxon>
    </lineage>
</organism>
<proteinExistence type="predicted"/>
<dbReference type="Proteomes" id="UP000515465">
    <property type="component" value="Chromosome"/>
</dbReference>
<protein>
    <submittedName>
        <fullName evidence="2">Uncharacterized protein</fullName>
    </submittedName>
</protein>
<gene>
    <name evidence="2" type="ORF">HB778_02035</name>
</gene>
<dbReference type="RefSeq" id="WP_183461062.1">
    <property type="nucleotide sequence ID" value="NZ_CP050296.1"/>
</dbReference>
<feature type="signal peptide" evidence="1">
    <location>
        <begin position="1"/>
        <end position="22"/>
    </location>
</feature>
<reference evidence="3" key="1">
    <citation type="journal article" date="2020" name="Mol. Plant Microbe">
        <title>Rhizobial microsymbionts of the narrowly endemic Oxytropis species growing in Kamchatka are characterized by significant genetic diversity and possess a set of genes that are associated with T3SS and T6SS secretion systems and can affect the development of symbiosis.</title>
        <authorList>
            <person name="Safronova V."/>
            <person name="Guro P."/>
            <person name="Sazanova A."/>
            <person name="Kuznetsova I."/>
            <person name="Belimov A."/>
            <person name="Yakubov V."/>
            <person name="Chirak E."/>
            <person name="Afonin A."/>
            <person name="Gogolev Y."/>
            <person name="Andronov E."/>
            <person name="Tikhonovich I."/>
        </authorList>
    </citation>
    <scope>NUCLEOTIDE SEQUENCE [LARGE SCALE GENOMIC DNA]</scope>
    <source>
        <strain evidence="3">583</strain>
    </source>
</reference>
<sequence>MNFKMLTMGAMALAMMTGSALAAANGTSALDNPEKMAPFYTDSGMKTMKSEKEFKTAWMAMKEEDRAGMTKECGDKAIAKSHDDFCKMTKQLGGAN</sequence>
<dbReference type="AlphaFoldDB" id="A0A7G6SM56"/>
<evidence type="ECO:0000313" key="3">
    <source>
        <dbReference type="Proteomes" id="UP000515465"/>
    </source>
</evidence>
<dbReference type="EMBL" id="CP050296">
    <property type="protein sequence ID" value="QND55588.1"/>
    <property type="molecule type" value="Genomic_DNA"/>
</dbReference>
<accession>A0A7G6SM56</accession>
<keyword evidence="1" id="KW-0732">Signal</keyword>
<feature type="chain" id="PRO_5028863923" evidence="1">
    <location>
        <begin position="23"/>
        <end position="96"/>
    </location>
</feature>